<organism evidence="1">
    <name type="scientific">Bionectria ochroleuca</name>
    <name type="common">Gliocladium roseum</name>
    <dbReference type="NCBI Taxonomy" id="29856"/>
    <lineage>
        <taxon>Eukaryota</taxon>
        <taxon>Fungi</taxon>
        <taxon>Dikarya</taxon>
        <taxon>Ascomycota</taxon>
        <taxon>Pezizomycotina</taxon>
        <taxon>Sordariomycetes</taxon>
        <taxon>Hypocreomycetidae</taxon>
        <taxon>Hypocreales</taxon>
        <taxon>Bionectriaceae</taxon>
        <taxon>Clonostachys</taxon>
    </lineage>
</organism>
<evidence type="ECO:0000313" key="1">
    <source>
        <dbReference type="EMBL" id="CEO53269.1"/>
    </source>
</evidence>
<accession>A0A0B7K802</accession>
<reference evidence="1" key="1">
    <citation type="submission" date="2015-01" db="EMBL/GenBank/DDBJ databases">
        <authorList>
            <person name="Durling Mikael"/>
        </authorList>
    </citation>
    <scope>NUCLEOTIDE SEQUENCE</scope>
</reference>
<dbReference type="EMBL" id="CDPU01000034">
    <property type="protein sequence ID" value="CEO53269.1"/>
    <property type="molecule type" value="Genomic_DNA"/>
</dbReference>
<dbReference type="AlphaFoldDB" id="A0A0B7K802"/>
<proteinExistence type="predicted"/>
<protein>
    <submittedName>
        <fullName evidence="1">Uncharacterized protein</fullName>
    </submittedName>
</protein>
<sequence length="84" mass="9105">MTGPFDFRSIRKIVPVLGDDELPVHLLPEPLSPAQGIRSFGDDGGKQSACNCNKIARCEELLGGAFWISAKSMKGNSIRDRADC</sequence>
<name>A0A0B7K802_BIOOC</name>
<gene>
    <name evidence="1" type="ORF">BN869_000009327_1</name>
</gene>